<evidence type="ECO:0000256" key="3">
    <source>
        <dbReference type="ARBA" id="ARBA00022475"/>
    </source>
</evidence>
<dbReference type="InterPro" id="IPR010290">
    <property type="entry name" value="TM_effector"/>
</dbReference>
<feature type="transmembrane region" description="Helical" evidence="8">
    <location>
        <begin position="80"/>
        <end position="100"/>
    </location>
</feature>
<evidence type="ECO:0000256" key="5">
    <source>
        <dbReference type="ARBA" id="ARBA00022989"/>
    </source>
</evidence>
<evidence type="ECO:0000256" key="4">
    <source>
        <dbReference type="ARBA" id="ARBA00022692"/>
    </source>
</evidence>
<accession>K9B700</accession>
<feature type="transmembrane region" description="Helical" evidence="8">
    <location>
        <begin position="217"/>
        <end position="238"/>
    </location>
</feature>
<feature type="compositionally biased region" description="Basic residues" evidence="7">
    <location>
        <begin position="380"/>
        <end position="389"/>
    </location>
</feature>
<dbReference type="PANTHER" id="PTHR23513:SF9">
    <property type="entry name" value="ENTEROBACTIN EXPORTER ENTS"/>
    <property type="match status" value="1"/>
</dbReference>
<feature type="transmembrane region" description="Helical" evidence="8">
    <location>
        <begin position="316"/>
        <end position="334"/>
    </location>
</feature>
<feature type="transmembrane region" description="Helical" evidence="8">
    <location>
        <begin position="49"/>
        <end position="68"/>
    </location>
</feature>
<keyword evidence="3" id="KW-1003">Cell membrane</keyword>
<comment type="subcellular location">
    <subcellularLocation>
        <location evidence="1">Cell inner membrane</location>
        <topology evidence="1">Multi-pass membrane protein</topology>
    </subcellularLocation>
</comment>
<dbReference type="AlphaFoldDB" id="K9B700"/>
<reference evidence="10 11" key="1">
    <citation type="submission" date="2012-09" db="EMBL/GenBank/DDBJ databases">
        <title>Genome Sequence of Brevibacterium casei S18.</title>
        <authorList>
            <person name="Sharma R."/>
            <person name="Singh A."/>
            <person name="Jangir P.K."/>
        </authorList>
    </citation>
    <scope>NUCLEOTIDE SEQUENCE [LARGE SCALE GENOMIC DNA]</scope>
    <source>
        <strain evidence="10 11">S18</strain>
    </source>
</reference>
<evidence type="ECO:0000313" key="10">
    <source>
        <dbReference type="EMBL" id="EKU49525.1"/>
    </source>
</evidence>
<dbReference type="RefSeq" id="WP_009375393.1">
    <property type="nucleotide sequence ID" value="NZ_AMSP01000001.1"/>
</dbReference>
<protein>
    <submittedName>
        <fullName evidence="10">Putative major facilitator superfamily transporter</fullName>
    </submittedName>
</protein>
<dbReference type="InterPro" id="IPR036259">
    <property type="entry name" value="MFS_trans_sf"/>
</dbReference>
<feature type="transmembrane region" description="Helical" evidence="8">
    <location>
        <begin position="20"/>
        <end position="43"/>
    </location>
</feature>
<name>K9B700_9MICO</name>
<feature type="domain" description="Major facilitator superfamily (MFS) profile" evidence="9">
    <location>
        <begin position="1"/>
        <end position="196"/>
    </location>
</feature>
<feature type="transmembrane region" description="Helical" evidence="8">
    <location>
        <begin position="258"/>
        <end position="278"/>
    </location>
</feature>
<feature type="transmembrane region" description="Helical" evidence="8">
    <location>
        <begin position="290"/>
        <end position="310"/>
    </location>
</feature>
<evidence type="ECO:0000313" key="11">
    <source>
        <dbReference type="Proteomes" id="UP000009879"/>
    </source>
</evidence>
<gene>
    <name evidence="10" type="ORF">C272_02275</name>
</gene>
<keyword evidence="4 8" id="KW-0812">Transmembrane</keyword>
<evidence type="ECO:0000256" key="7">
    <source>
        <dbReference type="SAM" id="MobiDB-lite"/>
    </source>
</evidence>
<dbReference type="PATRIC" id="fig|1229781.4.peg.462"/>
<feature type="transmembrane region" description="Helical" evidence="8">
    <location>
        <begin position="173"/>
        <end position="196"/>
    </location>
</feature>
<organism evidence="10 11">
    <name type="scientific">Brevibacterium casei S18</name>
    <dbReference type="NCBI Taxonomy" id="1229781"/>
    <lineage>
        <taxon>Bacteria</taxon>
        <taxon>Bacillati</taxon>
        <taxon>Actinomycetota</taxon>
        <taxon>Actinomycetes</taxon>
        <taxon>Micrococcales</taxon>
        <taxon>Brevibacteriaceae</taxon>
        <taxon>Brevibacterium</taxon>
    </lineage>
</organism>
<keyword evidence="5 8" id="KW-1133">Transmembrane helix</keyword>
<keyword evidence="11" id="KW-1185">Reference proteome</keyword>
<feature type="compositionally biased region" description="Low complexity" evidence="7">
    <location>
        <begin position="359"/>
        <end position="379"/>
    </location>
</feature>
<dbReference type="eggNOG" id="COG2814">
    <property type="taxonomic scope" value="Bacteria"/>
</dbReference>
<proteinExistence type="predicted"/>
<evidence type="ECO:0000256" key="6">
    <source>
        <dbReference type="ARBA" id="ARBA00023136"/>
    </source>
</evidence>
<dbReference type="PROSITE" id="PS50850">
    <property type="entry name" value="MFS"/>
    <property type="match status" value="1"/>
</dbReference>
<dbReference type="Pfam" id="PF05977">
    <property type="entry name" value="MFS_3"/>
    <property type="match status" value="1"/>
</dbReference>
<evidence type="ECO:0000256" key="2">
    <source>
        <dbReference type="ARBA" id="ARBA00022448"/>
    </source>
</evidence>
<feature type="transmembrane region" description="Helical" evidence="8">
    <location>
        <begin position="134"/>
        <end position="161"/>
    </location>
</feature>
<dbReference type="SUPFAM" id="SSF103473">
    <property type="entry name" value="MFS general substrate transporter"/>
    <property type="match status" value="1"/>
</dbReference>
<sequence>MKLFADTRPLRYDNYRRLWLANIVTVLGAQMTVVAIPAQIFHITGSSGYVGLSGVFGLVPLIVFGLWGGSLADVVDRRKLLIVSTAGLIVTSALLAVLAIIRIDNVWLLLSVFALQQAFFGLNQPARGALLPTIVPLALLPAANSLNMTVATLGAVAGPVIGGALIPVFGYQMLYILDALFLATTLYAVVKLPALIPGKQPDTRSGFKGVVDGFRYLGTNTVVMVSLLVDVIAMVFGMPRALFPQIATETFGGPPEGGIVFSLLFAALAAGSALAGIFSGWVSKVERQGLAVIVAILVWGAAIGIFGFSLEFASGFWTAALIVALFGLALGGEPTSSPRRSARRCSRRRRAMTCADGCRASSSSSSPVARGSRTSSTATRQRRRTRRSPRREAASPSSSSSSSALRSSRRSAATASTAGDRTTFAPWRSRRPRGDVRLGVTTREATLMYSDIRTRIDEKVADILRSCGTNAGEISAFLTSPRMCAIVMRRRYFINSLTGPPAGNDRCSVVGA</sequence>
<feature type="region of interest" description="Disordered" evidence="7">
    <location>
        <begin position="356"/>
        <end position="430"/>
    </location>
</feature>
<dbReference type="Proteomes" id="UP000009879">
    <property type="component" value="Unassembled WGS sequence"/>
</dbReference>
<dbReference type="CDD" id="cd06173">
    <property type="entry name" value="MFS_MefA_like"/>
    <property type="match status" value="1"/>
</dbReference>
<evidence type="ECO:0000256" key="8">
    <source>
        <dbReference type="SAM" id="Phobius"/>
    </source>
</evidence>
<evidence type="ECO:0000256" key="1">
    <source>
        <dbReference type="ARBA" id="ARBA00004429"/>
    </source>
</evidence>
<evidence type="ECO:0000259" key="9">
    <source>
        <dbReference type="PROSITE" id="PS50850"/>
    </source>
</evidence>
<dbReference type="EMBL" id="AMSP01000001">
    <property type="protein sequence ID" value="EKU49525.1"/>
    <property type="molecule type" value="Genomic_DNA"/>
</dbReference>
<dbReference type="InterPro" id="IPR020846">
    <property type="entry name" value="MFS_dom"/>
</dbReference>
<keyword evidence="2" id="KW-0813">Transport</keyword>
<keyword evidence="6 8" id="KW-0472">Membrane</keyword>
<dbReference type="GO" id="GO:0005886">
    <property type="term" value="C:plasma membrane"/>
    <property type="evidence" value="ECO:0007669"/>
    <property type="project" value="UniProtKB-SubCell"/>
</dbReference>
<feature type="compositionally biased region" description="Low complexity" evidence="7">
    <location>
        <begin position="394"/>
        <end position="423"/>
    </location>
</feature>
<comment type="caution">
    <text evidence="10">The sequence shown here is derived from an EMBL/GenBank/DDBJ whole genome shotgun (WGS) entry which is preliminary data.</text>
</comment>
<dbReference type="Gene3D" id="1.20.1250.20">
    <property type="entry name" value="MFS general substrate transporter like domains"/>
    <property type="match status" value="1"/>
</dbReference>
<dbReference type="GO" id="GO:0022857">
    <property type="term" value="F:transmembrane transporter activity"/>
    <property type="evidence" value="ECO:0007669"/>
    <property type="project" value="InterPro"/>
</dbReference>
<dbReference type="PANTHER" id="PTHR23513">
    <property type="entry name" value="INTEGRAL MEMBRANE EFFLUX PROTEIN-RELATED"/>
    <property type="match status" value="1"/>
</dbReference>